<organism evidence="1 2">
    <name type="scientific">Hydrogenimonas cancrithermarum</name>
    <dbReference type="NCBI Taxonomy" id="2993563"/>
    <lineage>
        <taxon>Bacteria</taxon>
        <taxon>Pseudomonadati</taxon>
        <taxon>Campylobacterota</taxon>
        <taxon>Epsilonproteobacteria</taxon>
        <taxon>Campylobacterales</taxon>
        <taxon>Hydrogenimonadaceae</taxon>
        <taxon>Hydrogenimonas</taxon>
    </lineage>
</organism>
<name>A0ABM8FM50_9BACT</name>
<dbReference type="EMBL" id="AP027370">
    <property type="protein sequence ID" value="BDY13449.1"/>
    <property type="molecule type" value="Genomic_DNA"/>
</dbReference>
<evidence type="ECO:0000313" key="1">
    <source>
        <dbReference type="EMBL" id="BDY13449.1"/>
    </source>
</evidence>
<proteinExistence type="predicted"/>
<dbReference type="Proteomes" id="UP001321445">
    <property type="component" value="Chromosome"/>
</dbReference>
<accession>A0ABM8FM50</accession>
<gene>
    <name evidence="1" type="ORF">HCR_17610</name>
</gene>
<sequence>MRRGIVLFITLGILLLLSSIVFLFLQQSGALKKSVRKNIDIIQTNLLLSDMSDFLKSQNFTQDDIFYGSGIPVSLDLGPVSGTITLSSARDKIDINALLGSVQKEQQALDGLLLWMENRHVKAPSLLLAILLDSYDTDSYERERGSEIRNNRPWFQNGQIANSRAMETILQTYTTLSGDANLTLESWEETFGYEGAALDLNYATSEQLRLLYPDFPPAVIARLAAHDERYAKAEDLPIDEEYKASLLTVHFGITPTLETDTLDVRITFSSTQECSGSMGFWMGVKKKKITHLSLSPVTCE</sequence>
<keyword evidence="2" id="KW-1185">Reference proteome</keyword>
<evidence type="ECO:0008006" key="3">
    <source>
        <dbReference type="Google" id="ProtNLM"/>
    </source>
</evidence>
<dbReference type="RefSeq" id="WP_286336400.1">
    <property type="nucleotide sequence ID" value="NZ_AP027370.1"/>
</dbReference>
<evidence type="ECO:0000313" key="2">
    <source>
        <dbReference type="Proteomes" id="UP001321445"/>
    </source>
</evidence>
<protein>
    <recommendedName>
        <fullName evidence="3">General secretion pathway protein K</fullName>
    </recommendedName>
</protein>
<reference evidence="1 2" key="1">
    <citation type="submission" date="2023-03" db="EMBL/GenBank/DDBJ databases">
        <title>Description of Hydrogenimonas sp. ISO32.</title>
        <authorList>
            <person name="Mino S."/>
            <person name="Fukazawa S."/>
            <person name="Sawabe T."/>
        </authorList>
    </citation>
    <scope>NUCLEOTIDE SEQUENCE [LARGE SCALE GENOMIC DNA]</scope>
    <source>
        <strain evidence="1 2">ISO32</strain>
    </source>
</reference>